<dbReference type="AlphaFoldDB" id="A0A9Q8UW39"/>
<protein>
    <submittedName>
        <fullName evidence="3">Zinc finger-containing ubiquitin peptidase 1</fullName>
    </submittedName>
</protein>
<evidence type="ECO:0000259" key="2">
    <source>
        <dbReference type="Pfam" id="PF07910"/>
    </source>
</evidence>
<dbReference type="GO" id="GO:0016787">
    <property type="term" value="F:hydrolase activity"/>
    <property type="evidence" value="ECO:0007669"/>
    <property type="project" value="UniProtKB-KW"/>
</dbReference>
<dbReference type="RefSeq" id="XP_047769005.1">
    <property type="nucleotide sequence ID" value="XM_047912602.1"/>
</dbReference>
<sequence>MADPAVQRLGKRELGRYAYEARMPDSLITELTHEGDPNRISGVVPKLANLIERDQNVEVAYLCTESADQIWKLPDEGAHFCGYRNIQMLWSALYAADHEGVRLGQSRPTVLDLQDMIEQAWDAGFNEHGRVATGGIRNTRKHVGTSEAEGLMLSLSIPCVGRAFDGKEAWKELFDSIETYFSSAAKQSNDGKVRMTGCMPVFLQRPKHSMTVVGFERTLSGKRRLLTFDPAWRPPGDMMKPTSTRPFRWKVAWTLRMYRKSQRYLKRFRAFEALEISGRPGRAQ</sequence>
<dbReference type="GeneID" id="71993332"/>
<keyword evidence="4" id="KW-1185">Reference proteome</keyword>
<feature type="domain" description="UFSP1/2/DUB catalytic" evidence="2">
    <location>
        <begin position="60"/>
        <end position="272"/>
    </location>
</feature>
<dbReference type="Pfam" id="PF07910">
    <property type="entry name" value="Peptidase_C78"/>
    <property type="match status" value="1"/>
</dbReference>
<dbReference type="EMBL" id="CP090174">
    <property type="protein sequence ID" value="UJO24639.1"/>
    <property type="molecule type" value="Genomic_DNA"/>
</dbReference>
<accession>A0A9Q8UW39</accession>
<dbReference type="Gene3D" id="3.90.70.130">
    <property type="match status" value="1"/>
</dbReference>
<evidence type="ECO:0000256" key="1">
    <source>
        <dbReference type="ARBA" id="ARBA00022801"/>
    </source>
</evidence>
<dbReference type="KEGG" id="ffu:CLAFUR5_13454"/>
<gene>
    <name evidence="3" type="ORF">CLAFUR5_13454</name>
</gene>
<dbReference type="InterPro" id="IPR012462">
    <property type="entry name" value="UFSP1/2_DUB_cat"/>
</dbReference>
<keyword evidence="1" id="KW-0378">Hydrolase</keyword>
<reference evidence="3" key="1">
    <citation type="submission" date="2021-12" db="EMBL/GenBank/DDBJ databases">
        <authorList>
            <person name="Zaccaron A."/>
            <person name="Stergiopoulos I."/>
        </authorList>
    </citation>
    <scope>NUCLEOTIDE SEQUENCE</scope>
    <source>
        <strain evidence="3">Race5_Kim</strain>
    </source>
</reference>
<proteinExistence type="predicted"/>
<name>A0A9Q8UW39_PASFU</name>
<dbReference type="OrthoDB" id="288987at2759"/>
<evidence type="ECO:0000313" key="3">
    <source>
        <dbReference type="EMBL" id="UJO24639.1"/>
    </source>
</evidence>
<organism evidence="3 4">
    <name type="scientific">Passalora fulva</name>
    <name type="common">Tomato leaf mold</name>
    <name type="synonym">Cladosporium fulvum</name>
    <dbReference type="NCBI Taxonomy" id="5499"/>
    <lineage>
        <taxon>Eukaryota</taxon>
        <taxon>Fungi</taxon>
        <taxon>Dikarya</taxon>
        <taxon>Ascomycota</taxon>
        <taxon>Pezizomycotina</taxon>
        <taxon>Dothideomycetes</taxon>
        <taxon>Dothideomycetidae</taxon>
        <taxon>Mycosphaerellales</taxon>
        <taxon>Mycosphaerellaceae</taxon>
        <taxon>Fulvia</taxon>
    </lineage>
</organism>
<reference evidence="3" key="2">
    <citation type="journal article" date="2022" name="Microb. Genom.">
        <title>A chromosome-scale genome assembly of the tomato pathogen Cladosporium fulvum reveals a compartmentalized genome architecture and the presence of a dispensable chromosome.</title>
        <authorList>
            <person name="Zaccaron A.Z."/>
            <person name="Chen L.H."/>
            <person name="Samaras A."/>
            <person name="Stergiopoulos I."/>
        </authorList>
    </citation>
    <scope>NUCLEOTIDE SEQUENCE</scope>
    <source>
        <strain evidence="3">Race5_Kim</strain>
    </source>
</reference>
<dbReference type="Proteomes" id="UP000756132">
    <property type="component" value="Chromosome 12"/>
</dbReference>
<evidence type="ECO:0000313" key="4">
    <source>
        <dbReference type="Proteomes" id="UP000756132"/>
    </source>
</evidence>